<gene>
    <name evidence="1" type="ORF">GRJ2_002892000</name>
</gene>
<evidence type="ECO:0000313" key="2">
    <source>
        <dbReference type="Proteomes" id="UP001623348"/>
    </source>
</evidence>
<dbReference type="PANTHER" id="PTHR33332">
    <property type="entry name" value="REVERSE TRANSCRIPTASE DOMAIN-CONTAINING PROTEIN"/>
    <property type="match status" value="1"/>
</dbReference>
<dbReference type="Proteomes" id="UP001623348">
    <property type="component" value="Unassembled WGS sequence"/>
</dbReference>
<evidence type="ECO:0000313" key="1">
    <source>
        <dbReference type="EMBL" id="GAB0204264.1"/>
    </source>
</evidence>
<dbReference type="EMBL" id="BAAFJT010000040">
    <property type="protein sequence ID" value="GAB0204264.1"/>
    <property type="molecule type" value="Genomic_DNA"/>
</dbReference>
<proteinExistence type="predicted"/>
<keyword evidence="1" id="KW-0649">Protein kinase inhibitor</keyword>
<accession>A0ABC9Y408</accession>
<sequence>MPLITSFCTAQHIVLNLVIQPIFYPLYNPFIQYISYQSHYKDSLGVPVKGLSTLKTVGLNEILSKFEDDTKLCAAVDTPEGQNAIQKDLDKLEKHGHVNVIRFNKAKCKVLHMGWGNPIYQHRLEGERIESSPGEKDLGLLVDEKLDISQNELAMCACSPESQLYPGLP</sequence>
<reference evidence="1 2" key="1">
    <citation type="submission" date="2024-06" db="EMBL/GenBank/DDBJ databases">
        <title>The draft genome of Grus japonensis, version 3.</title>
        <authorList>
            <person name="Nabeshima K."/>
            <person name="Suzuki S."/>
            <person name="Onuma M."/>
        </authorList>
    </citation>
    <scope>NUCLEOTIDE SEQUENCE [LARGE SCALE GENOMIC DNA]</scope>
    <source>
        <strain evidence="1 2">451A</strain>
    </source>
</reference>
<dbReference type="GO" id="GO:0004860">
    <property type="term" value="F:protein kinase inhibitor activity"/>
    <property type="evidence" value="ECO:0007669"/>
    <property type="project" value="UniProtKB-KW"/>
</dbReference>
<protein>
    <submittedName>
        <fullName evidence="1">cAMP-dependent protein kinase inhibitor alpha</fullName>
    </submittedName>
</protein>
<name>A0ABC9Y408_GRUJA</name>
<keyword evidence="2" id="KW-1185">Reference proteome</keyword>
<organism evidence="1 2">
    <name type="scientific">Grus japonensis</name>
    <name type="common">Japanese crane</name>
    <name type="synonym">Red-crowned crane</name>
    <dbReference type="NCBI Taxonomy" id="30415"/>
    <lineage>
        <taxon>Eukaryota</taxon>
        <taxon>Metazoa</taxon>
        <taxon>Chordata</taxon>
        <taxon>Craniata</taxon>
        <taxon>Vertebrata</taxon>
        <taxon>Euteleostomi</taxon>
        <taxon>Archelosauria</taxon>
        <taxon>Archosauria</taxon>
        <taxon>Dinosauria</taxon>
        <taxon>Saurischia</taxon>
        <taxon>Theropoda</taxon>
        <taxon>Coelurosauria</taxon>
        <taxon>Aves</taxon>
        <taxon>Neognathae</taxon>
        <taxon>Neoaves</taxon>
        <taxon>Gruiformes</taxon>
        <taxon>Gruidae</taxon>
        <taxon>Grus</taxon>
    </lineage>
</organism>
<comment type="caution">
    <text evidence="1">The sequence shown here is derived from an EMBL/GenBank/DDBJ whole genome shotgun (WGS) entry which is preliminary data.</text>
</comment>
<dbReference type="AlphaFoldDB" id="A0ABC9Y408"/>